<dbReference type="PANTHER" id="PTHR46832">
    <property type="entry name" value="5'-METHYLTHIOADENOSINE/S-ADENOSYLHOMOCYSTEINE NUCLEOSIDASE"/>
    <property type="match status" value="1"/>
</dbReference>
<keyword evidence="1 5" id="KW-0378">Hydrolase</keyword>
<evidence type="ECO:0000313" key="5">
    <source>
        <dbReference type="EMBL" id="MDT0320311.1"/>
    </source>
</evidence>
<dbReference type="InterPro" id="IPR019963">
    <property type="entry name" value="FL_hydrolase_MqnB"/>
</dbReference>
<dbReference type="EC" id="3.2.2.26" evidence="1 2"/>
<feature type="compositionally biased region" description="Low complexity" evidence="3">
    <location>
        <begin position="47"/>
        <end position="67"/>
    </location>
</feature>
<dbReference type="PANTHER" id="PTHR46832:SF2">
    <property type="entry name" value="FUTALOSINE HYDROLASE"/>
    <property type="match status" value="1"/>
</dbReference>
<dbReference type="EMBL" id="JAVREM010000023">
    <property type="protein sequence ID" value="MDT0320311.1"/>
    <property type="molecule type" value="Genomic_DNA"/>
</dbReference>
<dbReference type="Proteomes" id="UP001183420">
    <property type="component" value="Unassembled WGS sequence"/>
</dbReference>
<dbReference type="Pfam" id="PF01048">
    <property type="entry name" value="PNP_UDP_1"/>
    <property type="match status" value="1"/>
</dbReference>
<dbReference type="SUPFAM" id="SSF53167">
    <property type="entry name" value="Purine and uridine phosphorylases"/>
    <property type="match status" value="1"/>
</dbReference>
<evidence type="ECO:0000259" key="4">
    <source>
        <dbReference type="Pfam" id="PF01048"/>
    </source>
</evidence>
<dbReference type="GO" id="GO:0016798">
    <property type="term" value="F:hydrolase activity, acting on glycosyl bonds"/>
    <property type="evidence" value="ECO:0007669"/>
    <property type="project" value="UniProtKB-KW"/>
</dbReference>
<comment type="similarity">
    <text evidence="1">Belongs to the PNP/UDP phosphorylase family. Futalosine hydrolase subfamily.</text>
</comment>
<comment type="catalytic activity">
    <reaction evidence="1">
        <text>futalosine + H2O = dehypoxanthine futalosine + hypoxanthine</text>
        <dbReference type="Rhea" id="RHEA:25904"/>
        <dbReference type="ChEBI" id="CHEBI:15377"/>
        <dbReference type="ChEBI" id="CHEBI:17368"/>
        <dbReference type="ChEBI" id="CHEBI:58863"/>
        <dbReference type="ChEBI" id="CHEBI:58864"/>
        <dbReference type="EC" id="3.2.2.26"/>
    </reaction>
</comment>
<dbReference type="NCBIfam" id="TIGR03664">
    <property type="entry name" value="fut_nucase"/>
    <property type="match status" value="1"/>
</dbReference>
<feature type="region of interest" description="Disordered" evidence="3">
    <location>
        <begin position="38"/>
        <end position="88"/>
    </location>
</feature>
<comment type="pathway">
    <text evidence="1">Quinol/quinone metabolism; menaquinone biosynthesis.</text>
</comment>
<dbReference type="InterPro" id="IPR000845">
    <property type="entry name" value="Nucleoside_phosphorylase_d"/>
</dbReference>
<keyword evidence="5" id="KW-0326">Glycosidase</keyword>
<sequence>MRVLIATAVESERRAVTRASGAGTPAVVPLPFGGDLHRIRLGGGPRSPGRPAGAKRTAADAAEPAGARPESGGAEPTDRPAGATGQPAGRQAGVVADVVVVGVGSAAAAAVVGSVLAVADEPYDLVVSAGIGGGFAERVPVGGLVVASSVLVVDLGAQTGTGFSDVAELGFGVVVHQPPPELAAAVAAATGGVLAPVLSVSTVTGTEERRAELAARHRGAAAEAMEGFAVATAADLHGVPTLEIRAVSNAVGPRDREAWRIPDALDALAAAFAAVGPVIEDWHQQRHQREPS</sequence>
<feature type="domain" description="Nucleoside phosphorylase" evidence="4">
    <location>
        <begin position="91"/>
        <end position="274"/>
    </location>
</feature>
<dbReference type="RefSeq" id="WP_311600119.1">
    <property type="nucleotide sequence ID" value="NZ_JAVREM010000023.1"/>
</dbReference>
<protein>
    <recommendedName>
        <fullName evidence="1 2">Futalosine hydrolase</fullName>
        <shortName evidence="1">FL hydrolase</shortName>
        <ecNumber evidence="1 2">3.2.2.26</ecNumber>
    </recommendedName>
    <alternativeName>
        <fullName evidence="1">Futalosine nucleosidase</fullName>
    </alternativeName>
    <alternativeName>
        <fullName evidence="1">Menaquinone biosynthetic enzyme MqnB</fullName>
    </alternativeName>
</protein>
<accession>A0ABU2LRZ1</accession>
<evidence type="ECO:0000313" key="6">
    <source>
        <dbReference type="Proteomes" id="UP001183420"/>
    </source>
</evidence>
<evidence type="ECO:0000256" key="3">
    <source>
        <dbReference type="SAM" id="MobiDB-lite"/>
    </source>
</evidence>
<proteinExistence type="inferred from homology"/>
<dbReference type="HAMAP" id="MF_00991">
    <property type="entry name" value="MqnB"/>
    <property type="match status" value="1"/>
</dbReference>
<dbReference type="InterPro" id="IPR035994">
    <property type="entry name" value="Nucleoside_phosphorylase_sf"/>
</dbReference>
<organism evidence="5 6">
    <name type="scientific">Streptomyces millisiae</name>
    <dbReference type="NCBI Taxonomy" id="3075542"/>
    <lineage>
        <taxon>Bacteria</taxon>
        <taxon>Bacillati</taxon>
        <taxon>Actinomycetota</taxon>
        <taxon>Actinomycetes</taxon>
        <taxon>Kitasatosporales</taxon>
        <taxon>Streptomycetaceae</taxon>
        <taxon>Streptomyces</taxon>
    </lineage>
</organism>
<comment type="caution">
    <text evidence="5">The sequence shown here is derived from an EMBL/GenBank/DDBJ whole genome shotgun (WGS) entry which is preliminary data.</text>
</comment>
<dbReference type="NCBIfam" id="NF006087">
    <property type="entry name" value="PRK08236.1"/>
    <property type="match status" value="1"/>
</dbReference>
<keyword evidence="6" id="KW-1185">Reference proteome</keyword>
<dbReference type="CDD" id="cd17766">
    <property type="entry name" value="futalosine_nucleosidase_MqnB"/>
    <property type="match status" value="1"/>
</dbReference>
<evidence type="ECO:0000256" key="1">
    <source>
        <dbReference type="HAMAP-Rule" id="MF_00991"/>
    </source>
</evidence>
<keyword evidence="1" id="KW-0474">Menaquinone biosynthesis</keyword>
<reference evidence="6" key="1">
    <citation type="submission" date="2023-07" db="EMBL/GenBank/DDBJ databases">
        <title>30 novel species of actinomycetes from the DSMZ collection.</title>
        <authorList>
            <person name="Nouioui I."/>
        </authorList>
    </citation>
    <scope>NUCLEOTIDE SEQUENCE [LARGE SCALE GENOMIC DNA]</scope>
    <source>
        <strain evidence="6">DSM 44918</strain>
    </source>
</reference>
<evidence type="ECO:0000256" key="2">
    <source>
        <dbReference type="NCBIfam" id="TIGR03664"/>
    </source>
</evidence>
<dbReference type="Gene3D" id="3.40.50.1580">
    <property type="entry name" value="Nucleoside phosphorylase domain"/>
    <property type="match status" value="1"/>
</dbReference>
<name>A0ABU2LRZ1_9ACTN</name>
<gene>
    <name evidence="1" type="primary">mqnB</name>
    <name evidence="5" type="ORF">RNC47_18400</name>
</gene>
<comment type="function">
    <text evidence="1">Catalyzes the hydrolysis of futalosine (FL) to dehypoxanthine futalosine (DHFL) and hypoxanthine, a step in the biosynthesis of menaquinone (MK, vitamin K2).</text>
</comment>